<accession>A0ABU3BAH8</accession>
<keyword evidence="2 5" id="KW-0489">Methyltransferase</keyword>
<organism evidence="7 8">
    <name type="scientific">Spectribacter acetivorans</name>
    <dbReference type="NCBI Taxonomy" id="3075603"/>
    <lineage>
        <taxon>Bacteria</taxon>
        <taxon>Pseudomonadati</taxon>
        <taxon>Pseudomonadota</taxon>
        <taxon>Gammaproteobacteria</taxon>
        <taxon>Salinisphaerales</taxon>
        <taxon>Salinisphaeraceae</taxon>
        <taxon>Spectribacter</taxon>
    </lineage>
</organism>
<evidence type="ECO:0000256" key="4">
    <source>
        <dbReference type="ARBA" id="ARBA00022691"/>
    </source>
</evidence>
<gene>
    <name evidence="5" type="primary">trmJ</name>
    <name evidence="7" type="ORF">RM531_11795</name>
</gene>
<evidence type="ECO:0000313" key="7">
    <source>
        <dbReference type="EMBL" id="MDT0619158.1"/>
    </source>
</evidence>
<keyword evidence="5" id="KW-0963">Cytoplasm</keyword>
<protein>
    <recommendedName>
        <fullName evidence="5">tRNA (cytidine/uridine-2'-O-)-methyltransferase TrmJ</fullName>
        <ecNumber evidence="5">2.1.1.200</ecNumber>
    </recommendedName>
    <alternativeName>
        <fullName evidence="5">tRNA (cytidine(32)/uridine(32)-2'-O)-methyltransferase</fullName>
    </alternativeName>
    <alternativeName>
        <fullName evidence="5">tRNA Cm32/Um32 methyltransferase</fullName>
    </alternativeName>
</protein>
<dbReference type="InterPro" id="IPR029026">
    <property type="entry name" value="tRNA_m1G_MTases_N"/>
</dbReference>
<dbReference type="Proteomes" id="UP001259982">
    <property type="component" value="Unassembled WGS sequence"/>
</dbReference>
<dbReference type="GO" id="GO:0032259">
    <property type="term" value="P:methylation"/>
    <property type="evidence" value="ECO:0007669"/>
    <property type="project" value="UniProtKB-KW"/>
</dbReference>
<evidence type="ECO:0000256" key="3">
    <source>
        <dbReference type="ARBA" id="ARBA00022679"/>
    </source>
</evidence>
<evidence type="ECO:0000256" key="1">
    <source>
        <dbReference type="ARBA" id="ARBA00007228"/>
    </source>
</evidence>
<comment type="function">
    <text evidence="5">Catalyzes the formation of 2'O-methylated cytidine (Cm32) or 2'O-methylated uridine (Um32) at position 32 in tRNA.</text>
</comment>
<dbReference type="Gene3D" id="3.40.1280.10">
    <property type="match status" value="1"/>
</dbReference>
<feature type="domain" description="tRNA/rRNA methyltransferase SpoU type" evidence="6">
    <location>
        <begin position="14"/>
        <end position="161"/>
    </location>
</feature>
<reference evidence="7 8" key="1">
    <citation type="submission" date="2023-09" db="EMBL/GenBank/DDBJ databases">
        <authorList>
            <person name="Rey-Velasco X."/>
        </authorList>
    </citation>
    <scope>NUCLEOTIDE SEQUENCE [LARGE SCALE GENOMIC DNA]</scope>
    <source>
        <strain evidence="7 8">P385</strain>
    </source>
</reference>
<dbReference type="SUPFAM" id="SSF75217">
    <property type="entry name" value="alpha/beta knot"/>
    <property type="match status" value="1"/>
</dbReference>
<dbReference type="Pfam" id="PF00588">
    <property type="entry name" value="SpoU_methylase"/>
    <property type="match status" value="1"/>
</dbReference>
<keyword evidence="4 5" id="KW-0949">S-adenosyl-L-methionine</keyword>
<keyword evidence="3" id="KW-0808">Transferase</keyword>
<keyword evidence="5" id="KW-0819">tRNA processing</keyword>
<dbReference type="EMBL" id="JAVRHY010000011">
    <property type="protein sequence ID" value="MDT0619158.1"/>
    <property type="molecule type" value="Genomic_DNA"/>
</dbReference>
<dbReference type="Gene3D" id="1.10.8.590">
    <property type="match status" value="1"/>
</dbReference>
<comment type="caution">
    <text evidence="7">The sequence shown here is derived from an EMBL/GenBank/DDBJ whole genome shotgun (WGS) entry which is preliminary data.</text>
</comment>
<proteinExistence type="inferred from homology"/>
<dbReference type="InterPro" id="IPR004384">
    <property type="entry name" value="RNA_MeTrfase_TrmJ/LasT"/>
</dbReference>
<comment type="catalytic activity">
    <reaction evidence="5">
        <text>cytidine(32) in tRNA + S-adenosyl-L-methionine = 2'-O-methylcytidine(32) in tRNA + S-adenosyl-L-homocysteine + H(+)</text>
        <dbReference type="Rhea" id="RHEA:42932"/>
        <dbReference type="Rhea" id="RHEA-COMP:10288"/>
        <dbReference type="Rhea" id="RHEA-COMP:10289"/>
        <dbReference type="ChEBI" id="CHEBI:15378"/>
        <dbReference type="ChEBI" id="CHEBI:57856"/>
        <dbReference type="ChEBI" id="CHEBI:59789"/>
        <dbReference type="ChEBI" id="CHEBI:74495"/>
        <dbReference type="ChEBI" id="CHEBI:82748"/>
        <dbReference type="EC" id="2.1.1.200"/>
    </reaction>
</comment>
<dbReference type="PIRSF" id="PIRSF004808">
    <property type="entry name" value="LasT"/>
    <property type="match status" value="1"/>
</dbReference>
<dbReference type="PANTHER" id="PTHR42786:SF2">
    <property type="entry name" value="TRNA (CYTIDINE_URIDINE-2'-O-)-METHYLTRANSFERASE TRMJ"/>
    <property type="match status" value="1"/>
</dbReference>
<dbReference type="NCBIfam" id="TIGR00050">
    <property type="entry name" value="rRNA_methyl_1"/>
    <property type="match status" value="1"/>
</dbReference>
<dbReference type="CDD" id="cd18093">
    <property type="entry name" value="SpoU-like_TrmJ"/>
    <property type="match status" value="1"/>
</dbReference>
<comment type="similarity">
    <text evidence="1">Belongs to the class IV-like SAM-binding methyltransferase superfamily. RNA methyltransferase TrmH family.</text>
</comment>
<dbReference type="EC" id="2.1.1.200" evidence="5"/>
<dbReference type="InterPro" id="IPR001537">
    <property type="entry name" value="SpoU_MeTrfase"/>
</dbReference>
<dbReference type="GO" id="GO:0008168">
    <property type="term" value="F:methyltransferase activity"/>
    <property type="evidence" value="ECO:0007669"/>
    <property type="project" value="UniProtKB-KW"/>
</dbReference>
<evidence type="ECO:0000256" key="2">
    <source>
        <dbReference type="ARBA" id="ARBA00022603"/>
    </source>
</evidence>
<dbReference type="PANTHER" id="PTHR42786">
    <property type="entry name" value="TRNA/RRNA METHYLTRANSFERASE"/>
    <property type="match status" value="1"/>
</dbReference>
<dbReference type="RefSeq" id="WP_311659507.1">
    <property type="nucleotide sequence ID" value="NZ_JAVRHY010000011.1"/>
</dbReference>
<comment type="catalytic activity">
    <reaction evidence="5">
        <text>uridine(32) in tRNA + S-adenosyl-L-methionine = 2'-O-methyluridine(32) in tRNA + S-adenosyl-L-homocysteine + H(+)</text>
        <dbReference type="Rhea" id="RHEA:42936"/>
        <dbReference type="Rhea" id="RHEA-COMP:10107"/>
        <dbReference type="Rhea" id="RHEA-COMP:10290"/>
        <dbReference type="ChEBI" id="CHEBI:15378"/>
        <dbReference type="ChEBI" id="CHEBI:57856"/>
        <dbReference type="ChEBI" id="CHEBI:59789"/>
        <dbReference type="ChEBI" id="CHEBI:65315"/>
        <dbReference type="ChEBI" id="CHEBI:74478"/>
        <dbReference type="EC" id="2.1.1.200"/>
    </reaction>
</comment>
<dbReference type="InterPro" id="IPR029028">
    <property type="entry name" value="Alpha/beta_knot_MTases"/>
</dbReference>
<keyword evidence="8" id="KW-1185">Reference proteome</keyword>
<sequence length="253" mass="27200">MSDNNPHTGDTPAVRIVLVAPQHPGNIGAAARAMKAMGLADMALVTPDRFPHADATARAAGADDVLAAARVVDDLDAALTDCTLVIGTSARSRRLPWPVVDAREAARRTIGNAGPAAIVFGRERSGLTNEELDRCHVHLQIPCNPDFASLNLAAAVQLVCYELRMAAAHEPEPAPEALPLATAGELEGLYDHLEAVARAGDFLDPDEPRHMMRRFRRLLGRRQLEAAELRLLRGLLRALDPRRRAADTGSSDV</sequence>
<name>A0ABU3BAH8_9GAMM</name>
<comment type="subunit">
    <text evidence="5">Homodimer.</text>
</comment>
<evidence type="ECO:0000256" key="5">
    <source>
        <dbReference type="RuleBase" id="RU362024"/>
    </source>
</evidence>
<evidence type="ECO:0000259" key="6">
    <source>
        <dbReference type="Pfam" id="PF00588"/>
    </source>
</evidence>
<evidence type="ECO:0000313" key="8">
    <source>
        <dbReference type="Proteomes" id="UP001259982"/>
    </source>
</evidence>
<comment type="subcellular location">
    <subcellularLocation>
        <location evidence="5">Cytoplasm</location>
    </subcellularLocation>
</comment>